<keyword evidence="3" id="KW-1185">Reference proteome</keyword>
<keyword evidence="1" id="KW-0812">Transmembrane</keyword>
<name>A0A1I2R629_9BACI</name>
<accession>A0A1I2R629</accession>
<feature type="transmembrane region" description="Helical" evidence="1">
    <location>
        <begin position="28"/>
        <end position="51"/>
    </location>
</feature>
<keyword evidence="1" id="KW-0472">Membrane</keyword>
<proteinExistence type="predicted"/>
<reference evidence="3" key="1">
    <citation type="submission" date="2016-10" db="EMBL/GenBank/DDBJ databases">
        <authorList>
            <person name="Varghese N."/>
            <person name="Submissions S."/>
        </authorList>
    </citation>
    <scope>NUCLEOTIDE SEQUENCE [LARGE SCALE GENOMIC DNA]</scope>
    <source>
        <strain evidence="3">FP5</strain>
    </source>
</reference>
<dbReference type="EMBL" id="FOOG01000036">
    <property type="protein sequence ID" value="SFG34057.1"/>
    <property type="molecule type" value="Genomic_DNA"/>
</dbReference>
<gene>
    <name evidence="2" type="ORF">SAMN05216353_13619</name>
</gene>
<evidence type="ECO:0000256" key="1">
    <source>
        <dbReference type="SAM" id="Phobius"/>
    </source>
</evidence>
<dbReference type="AlphaFoldDB" id="A0A1I2R629"/>
<evidence type="ECO:0000313" key="2">
    <source>
        <dbReference type="EMBL" id="SFG34057.1"/>
    </source>
</evidence>
<sequence>MFFLFYILPGFILCMVQKEPTHETREDRSFYIFYLLFILIFWPAFIVIKVWEIYVGNFFMRK</sequence>
<organism evidence="2 3">
    <name type="scientific">Halobacillus alkaliphilus</name>
    <dbReference type="NCBI Taxonomy" id="396056"/>
    <lineage>
        <taxon>Bacteria</taxon>
        <taxon>Bacillati</taxon>
        <taxon>Bacillota</taxon>
        <taxon>Bacilli</taxon>
        <taxon>Bacillales</taxon>
        <taxon>Bacillaceae</taxon>
        <taxon>Halobacillus</taxon>
    </lineage>
</organism>
<protein>
    <submittedName>
        <fullName evidence="2">Uncharacterized protein</fullName>
    </submittedName>
</protein>
<evidence type="ECO:0000313" key="3">
    <source>
        <dbReference type="Proteomes" id="UP000198897"/>
    </source>
</evidence>
<dbReference type="Proteomes" id="UP000198897">
    <property type="component" value="Unassembled WGS sequence"/>
</dbReference>
<keyword evidence="1" id="KW-1133">Transmembrane helix</keyword>